<dbReference type="Proteomes" id="UP000502508">
    <property type="component" value="Chromosome"/>
</dbReference>
<dbReference type="KEGG" id="pfla:Pflav_079300"/>
<dbReference type="NCBIfam" id="NF038083">
    <property type="entry name" value="CU044_5270_fam"/>
    <property type="match status" value="1"/>
</dbReference>
<keyword evidence="1" id="KW-0812">Transmembrane</keyword>
<name>A0A6F8Y630_9ACTN</name>
<dbReference type="AlphaFoldDB" id="A0A6F8Y630"/>
<dbReference type="InterPro" id="IPR047789">
    <property type="entry name" value="CU044_5270-like"/>
</dbReference>
<proteinExistence type="predicted"/>
<sequence length="323" mass="34788">MNDLDYVRDLRGDLPPADDATLDRIRTALVREAHQPAVRPRRVWRFAAVPGLAAAVAGVLLAAGPWTGTGDEPPMARELSASEVLASAALAAQQAPVVRPDQFVFIESIQTDASESFPCDGANDGWRCEPERGEPVAITRRIWLSADGQQTGRLHVQPRGSRSGWWETRLEACPRGVWLVTRPGTPIACERTPDSGADRSGAPADAAGMEQYLRERAAKANGGDVFAAASDLLRDSYLRPESQVALYQVVGRQAGVTAQDGVVDAAGRRGVSVGVSRNGVRMELVFDGTTYKYLGERVVRGKTVVRESAQLRVAIVDRPGQLP</sequence>
<dbReference type="EMBL" id="AP022870">
    <property type="protein sequence ID" value="BCB81520.1"/>
    <property type="molecule type" value="Genomic_DNA"/>
</dbReference>
<feature type="transmembrane region" description="Helical" evidence="1">
    <location>
        <begin position="43"/>
        <end position="66"/>
    </location>
</feature>
<reference evidence="2 3" key="1">
    <citation type="submission" date="2020-03" db="EMBL/GenBank/DDBJ databases">
        <title>Whole genome shotgun sequence of Phytohabitans flavus NBRC 107702.</title>
        <authorList>
            <person name="Komaki H."/>
            <person name="Tamura T."/>
        </authorList>
    </citation>
    <scope>NUCLEOTIDE SEQUENCE [LARGE SCALE GENOMIC DNA]</scope>
    <source>
        <strain evidence="2 3">NBRC 107702</strain>
    </source>
</reference>
<accession>A0A6F8Y630</accession>
<evidence type="ECO:0000256" key="1">
    <source>
        <dbReference type="SAM" id="Phobius"/>
    </source>
</evidence>
<reference evidence="2 3" key="2">
    <citation type="submission" date="2020-03" db="EMBL/GenBank/DDBJ databases">
        <authorList>
            <person name="Ichikawa N."/>
            <person name="Kimura A."/>
            <person name="Kitahashi Y."/>
            <person name="Uohara A."/>
        </authorList>
    </citation>
    <scope>NUCLEOTIDE SEQUENCE [LARGE SCALE GENOMIC DNA]</scope>
    <source>
        <strain evidence="2 3">NBRC 107702</strain>
    </source>
</reference>
<keyword evidence="1" id="KW-1133">Transmembrane helix</keyword>
<evidence type="ECO:0000313" key="2">
    <source>
        <dbReference type="EMBL" id="BCB81520.1"/>
    </source>
</evidence>
<keyword evidence="1" id="KW-0472">Membrane</keyword>
<evidence type="ECO:0000313" key="3">
    <source>
        <dbReference type="Proteomes" id="UP000502508"/>
    </source>
</evidence>
<protein>
    <submittedName>
        <fullName evidence="2">Uncharacterized protein</fullName>
    </submittedName>
</protein>
<organism evidence="2 3">
    <name type="scientific">Phytohabitans flavus</name>
    <dbReference type="NCBI Taxonomy" id="1076124"/>
    <lineage>
        <taxon>Bacteria</taxon>
        <taxon>Bacillati</taxon>
        <taxon>Actinomycetota</taxon>
        <taxon>Actinomycetes</taxon>
        <taxon>Micromonosporales</taxon>
        <taxon>Micromonosporaceae</taxon>
    </lineage>
</organism>
<dbReference type="RefSeq" id="WP_173041355.1">
    <property type="nucleotide sequence ID" value="NZ_AP022870.1"/>
</dbReference>
<gene>
    <name evidence="2" type="ORF">Pflav_079300</name>
</gene>
<keyword evidence="3" id="KW-1185">Reference proteome</keyword>